<accession>A0A4U9VHZ2</accession>
<reference evidence="2" key="1">
    <citation type="submission" date="2019-05" db="EMBL/GenBank/DDBJ databases">
        <authorList>
            <consortium name="Pathogen Informatics"/>
        </authorList>
    </citation>
    <scope>NUCLEOTIDE SEQUENCE [LARGE SCALE GENOMIC DNA]</scope>
    <source>
        <strain evidence="2">NCTC12965</strain>
    </source>
</reference>
<dbReference type="EMBL" id="CABEEZ010000116">
    <property type="protein sequence ID" value="VTR46680.1"/>
    <property type="molecule type" value="Genomic_DNA"/>
</dbReference>
<name>A0A4U9VHZ2_SERFO</name>
<evidence type="ECO:0000313" key="2">
    <source>
        <dbReference type="EMBL" id="VTR46680.1"/>
    </source>
</evidence>
<protein>
    <submittedName>
        <fullName evidence="2">Uncharacterized protein</fullName>
    </submittedName>
</protein>
<gene>
    <name evidence="2" type="ORF">NCTC12965_05415</name>
</gene>
<organism evidence="2">
    <name type="scientific">Serratia fonticola</name>
    <dbReference type="NCBI Taxonomy" id="47917"/>
    <lineage>
        <taxon>Bacteria</taxon>
        <taxon>Pseudomonadati</taxon>
        <taxon>Pseudomonadota</taxon>
        <taxon>Gammaproteobacteria</taxon>
        <taxon>Enterobacterales</taxon>
        <taxon>Yersiniaceae</taxon>
        <taxon>Serratia</taxon>
    </lineage>
</organism>
<sequence>MNSIVKRCSALAILAIAMLLPQANQIKTSEQGLYLIADFEGCQLTPVSMRSRGLDARCWPYGWRYSR</sequence>
<dbReference type="AlphaFoldDB" id="A0A4U9VHZ2"/>
<proteinExistence type="predicted"/>
<feature type="chain" id="PRO_5020608213" evidence="1">
    <location>
        <begin position="24"/>
        <end position="67"/>
    </location>
</feature>
<feature type="signal peptide" evidence="1">
    <location>
        <begin position="1"/>
        <end position="23"/>
    </location>
</feature>
<evidence type="ECO:0000256" key="1">
    <source>
        <dbReference type="SAM" id="SignalP"/>
    </source>
</evidence>
<keyword evidence="1" id="KW-0732">Signal</keyword>